<dbReference type="PANTHER" id="PTHR23503:SF132">
    <property type="entry name" value="SOLUTE CARRIER FAMILY 2, FACILITATED GLUCOSE TRANSPORTER MEMBER 5-LIKE"/>
    <property type="match status" value="1"/>
</dbReference>
<evidence type="ECO:0000256" key="4">
    <source>
        <dbReference type="ARBA" id="ARBA00023136"/>
    </source>
</evidence>
<dbReference type="AlphaFoldDB" id="A0AAJ7SLM2"/>
<comment type="subcellular location">
    <subcellularLocation>
        <location evidence="1">Membrane</location>
        <topology evidence="1">Multi-pass membrane protein</topology>
    </subcellularLocation>
</comment>
<dbReference type="InterPro" id="IPR045263">
    <property type="entry name" value="GLUT"/>
</dbReference>
<dbReference type="InterPro" id="IPR036259">
    <property type="entry name" value="MFS_trans_sf"/>
</dbReference>
<reference evidence="8" key="1">
    <citation type="submission" date="2025-08" db="UniProtKB">
        <authorList>
            <consortium name="RefSeq"/>
        </authorList>
    </citation>
    <scope>IDENTIFICATION</scope>
    <source>
        <tissue evidence="8">Sperm</tissue>
    </source>
</reference>
<feature type="transmembrane region" description="Helical" evidence="6">
    <location>
        <begin position="55"/>
        <end position="74"/>
    </location>
</feature>
<proteinExistence type="predicted"/>
<evidence type="ECO:0000256" key="6">
    <source>
        <dbReference type="SAM" id="Phobius"/>
    </source>
</evidence>
<protein>
    <submittedName>
        <fullName evidence="8">Solute carrier family 2, facilitated glucose transporter member 9-like isoform X1</fullName>
    </submittedName>
</protein>
<evidence type="ECO:0000313" key="8">
    <source>
        <dbReference type="RefSeq" id="XP_032801359.1"/>
    </source>
</evidence>
<dbReference type="Proteomes" id="UP001318040">
    <property type="component" value="Unplaced"/>
</dbReference>
<keyword evidence="7" id="KW-1185">Reference proteome</keyword>
<dbReference type="GO" id="GO:0070837">
    <property type="term" value="P:dehydroascorbic acid transport"/>
    <property type="evidence" value="ECO:0007669"/>
    <property type="project" value="TreeGrafter"/>
</dbReference>
<evidence type="ECO:0000256" key="5">
    <source>
        <dbReference type="SAM" id="MobiDB-lite"/>
    </source>
</evidence>
<dbReference type="RefSeq" id="XP_032801359.1">
    <property type="nucleotide sequence ID" value="XM_032945468.1"/>
</dbReference>
<sequence length="213" mass="21740">MAIACVGSREPPTAPTVSLLSCPVSVRVRARVSPLAGIIGILPAELFMQSERPGAFVIAGTVNWGSFIIISVVFPFLMESLGPFCFLLFSADCLLAAVLVHRWLPETKNRSLLDIARHFEAVGRGHAGGGLAGTGAGGGLAGDADDGGGLAATANKATAAINNAVAAAAATNDDGDEDDEDEEDEEDGPPPTTHRGVTALLTKLPPPAGQGRC</sequence>
<organism evidence="7 8">
    <name type="scientific">Petromyzon marinus</name>
    <name type="common">Sea lamprey</name>
    <dbReference type="NCBI Taxonomy" id="7757"/>
    <lineage>
        <taxon>Eukaryota</taxon>
        <taxon>Metazoa</taxon>
        <taxon>Chordata</taxon>
        <taxon>Craniata</taxon>
        <taxon>Vertebrata</taxon>
        <taxon>Cyclostomata</taxon>
        <taxon>Hyperoartia</taxon>
        <taxon>Petromyzontiformes</taxon>
        <taxon>Petromyzontidae</taxon>
        <taxon>Petromyzon</taxon>
    </lineage>
</organism>
<evidence type="ECO:0000256" key="3">
    <source>
        <dbReference type="ARBA" id="ARBA00022989"/>
    </source>
</evidence>
<dbReference type="Gene3D" id="1.20.1250.20">
    <property type="entry name" value="MFS general substrate transporter like domains"/>
    <property type="match status" value="1"/>
</dbReference>
<dbReference type="InterPro" id="IPR005828">
    <property type="entry name" value="MFS_sugar_transport-like"/>
</dbReference>
<dbReference type="GO" id="GO:0005886">
    <property type="term" value="C:plasma membrane"/>
    <property type="evidence" value="ECO:0007669"/>
    <property type="project" value="TreeGrafter"/>
</dbReference>
<dbReference type="Pfam" id="PF00083">
    <property type="entry name" value="Sugar_tr"/>
    <property type="match status" value="1"/>
</dbReference>
<evidence type="ECO:0000256" key="1">
    <source>
        <dbReference type="ARBA" id="ARBA00004141"/>
    </source>
</evidence>
<dbReference type="GO" id="GO:0055056">
    <property type="term" value="F:D-glucose transmembrane transporter activity"/>
    <property type="evidence" value="ECO:0007669"/>
    <property type="project" value="TreeGrafter"/>
</dbReference>
<name>A0AAJ7SLM2_PETMA</name>
<accession>A0AAJ7SLM2</accession>
<dbReference type="SUPFAM" id="SSF103473">
    <property type="entry name" value="MFS general substrate transporter"/>
    <property type="match status" value="1"/>
</dbReference>
<keyword evidence="4 6" id="KW-0472">Membrane</keyword>
<feature type="compositionally biased region" description="Pro residues" evidence="5">
    <location>
        <begin position="204"/>
        <end position="213"/>
    </location>
</feature>
<keyword evidence="3 6" id="KW-1133">Transmembrane helix</keyword>
<dbReference type="GO" id="GO:0046323">
    <property type="term" value="P:D-glucose import"/>
    <property type="evidence" value="ECO:0007669"/>
    <property type="project" value="TreeGrafter"/>
</dbReference>
<feature type="compositionally biased region" description="Acidic residues" evidence="5">
    <location>
        <begin position="173"/>
        <end position="188"/>
    </location>
</feature>
<keyword evidence="2 6" id="KW-0812">Transmembrane</keyword>
<gene>
    <name evidence="8" type="primary">LOC116938358</name>
</gene>
<evidence type="ECO:0000256" key="2">
    <source>
        <dbReference type="ARBA" id="ARBA00022692"/>
    </source>
</evidence>
<dbReference type="PANTHER" id="PTHR23503">
    <property type="entry name" value="SOLUTE CARRIER FAMILY 2"/>
    <property type="match status" value="1"/>
</dbReference>
<feature type="region of interest" description="Disordered" evidence="5">
    <location>
        <begin position="167"/>
        <end position="213"/>
    </location>
</feature>
<dbReference type="KEGG" id="pmrn:116938358"/>
<evidence type="ECO:0000313" key="7">
    <source>
        <dbReference type="Proteomes" id="UP001318040"/>
    </source>
</evidence>